<evidence type="ECO:0000256" key="1">
    <source>
        <dbReference type="ARBA" id="ARBA00001946"/>
    </source>
</evidence>
<dbReference type="CDD" id="cd04690">
    <property type="entry name" value="NUDIX_Hydrolase"/>
    <property type="match status" value="1"/>
</dbReference>
<sequence>MSDLAAPVIQIAAAVIDDGAGRLLVVRKAGSSWFMLAGGKIEKGELPVDALKRELAEEVGFVADDRSLTPLGSFSAPAANEAGAIVTAELFHFRTAQTAKVSAEIAEALWVTASDATSLPLAPLMVSHVLPLLAARGISSGDCAGG</sequence>
<dbReference type="PROSITE" id="PS51462">
    <property type="entry name" value="NUDIX"/>
    <property type="match status" value="1"/>
</dbReference>
<keyword evidence="2" id="KW-0378">Hydrolase</keyword>
<dbReference type="Gene3D" id="3.90.79.10">
    <property type="entry name" value="Nucleoside Triphosphate Pyrophosphohydrolase"/>
    <property type="match status" value="1"/>
</dbReference>
<dbReference type="PROSITE" id="PS00893">
    <property type="entry name" value="NUDIX_BOX"/>
    <property type="match status" value="1"/>
</dbReference>
<proteinExistence type="predicted"/>
<dbReference type="InterPro" id="IPR020084">
    <property type="entry name" value="NUDIX_hydrolase_CS"/>
</dbReference>
<dbReference type="InterPro" id="IPR015797">
    <property type="entry name" value="NUDIX_hydrolase-like_dom_sf"/>
</dbReference>
<dbReference type="InterPro" id="IPR000086">
    <property type="entry name" value="NUDIX_hydrolase_dom"/>
</dbReference>
<dbReference type="Proteomes" id="UP000664771">
    <property type="component" value="Unassembled WGS sequence"/>
</dbReference>
<comment type="cofactor">
    <cofactor evidence="1">
        <name>Mg(2+)</name>
        <dbReference type="ChEBI" id="CHEBI:18420"/>
    </cofactor>
</comment>
<accession>A0ABS3LV56</accession>
<evidence type="ECO:0000313" key="5">
    <source>
        <dbReference type="Proteomes" id="UP000664771"/>
    </source>
</evidence>
<protein>
    <submittedName>
        <fullName evidence="4">NUDIX domain-containing protein</fullName>
    </submittedName>
</protein>
<dbReference type="EMBL" id="JAFVMF010000007">
    <property type="protein sequence ID" value="MBO1359800.1"/>
    <property type="molecule type" value="Genomic_DNA"/>
</dbReference>
<dbReference type="SUPFAM" id="SSF55811">
    <property type="entry name" value="Nudix"/>
    <property type="match status" value="1"/>
</dbReference>
<evidence type="ECO:0000313" key="4">
    <source>
        <dbReference type="EMBL" id="MBO1359800.1"/>
    </source>
</evidence>
<comment type="caution">
    <text evidence="4">The sequence shown here is derived from an EMBL/GenBank/DDBJ whole genome shotgun (WGS) entry which is preliminary data.</text>
</comment>
<evidence type="ECO:0000259" key="3">
    <source>
        <dbReference type="PROSITE" id="PS51462"/>
    </source>
</evidence>
<keyword evidence="5" id="KW-1185">Reference proteome</keyword>
<gene>
    <name evidence="4" type="ORF">J2D73_08335</name>
</gene>
<feature type="domain" description="Nudix hydrolase" evidence="3">
    <location>
        <begin position="6"/>
        <end position="134"/>
    </location>
</feature>
<dbReference type="PANTHER" id="PTHR43046">
    <property type="entry name" value="GDP-MANNOSE MANNOSYL HYDROLASE"/>
    <property type="match status" value="1"/>
</dbReference>
<dbReference type="PANTHER" id="PTHR43046:SF2">
    <property type="entry name" value="8-OXO-DGTP DIPHOSPHATASE-RELATED"/>
    <property type="match status" value="1"/>
</dbReference>
<name>A0ABS3LV56_9PROT</name>
<reference evidence="4 5" key="1">
    <citation type="submission" date="2021-03" db="EMBL/GenBank/DDBJ databases">
        <title>The complete genome sequence of Acetobacter sacchari TBRC 11175.</title>
        <authorList>
            <person name="Charoenyingcharoen P."/>
            <person name="Yukphan P."/>
        </authorList>
    </citation>
    <scope>NUCLEOTIDE SEQUENCE [LARGE SCALE GENOMIC DNA]</scope>
    <source>
        <strain evidence="4 5">TBRC 11175</strain>
    </source>
</reference>
<organism evidence="4 5">
    <name type="scientific">Acetobacter sacchari</name>
    <dbReference type="NCBI Taxonomy" id="2661687"/>
    <lineage>
        <taxon>Bacteria</taxon>
        <taxon>Pseudomonadati</taxon>
        <taxon>Pseudomonadota</taxon>
        <taxon>Alphaproteobacteria</taxon>
        <taxon>Acetobacterales</taxon>
        <taxon>Acetobacteraceae</taxon>
        <taxon>Acetobacter</taxon>
    </lineage>
</organism>
<evidence type="ECO:0000256" key="2">
    <source>
        <dbReference type="ARBA" id="ARBA00022801"/>
    </source>
</evidence>
<dbReference type="Pfam" id="PF00293">
    <property type="entry name" value="NUDIX"/>
    <property type="match status" value="1"/>
</dbReference>
<dbReference type="RefSeq" id="WP_207881125.1">
    <property type="nucleotide sequence ID" value="NZ_JAFVMF010000007.1"/>
</dbReference>